<dbReference type="Pfam" id="PF00072">
    <property type="entry name" value="Response_reg"/>
    <property type="match status" value="1"/>
</dbReference>
<dbReference type="Proteomes" id="UP000295096">
    <property type="component" value="Unassembled WGS sequence"/>
</dbReference>
<keyword evidence="5" id="KW-1185">Reference proteome</keyword>
<comment type="caution">
    <text evidence="4">The sequence shown here is derived from an EMBL/GenBank/DDBJ whole genome shotgun (WGS) entry which is preliminary data.</text>
</comment>
<dbReference type="EMBL" id="SMSJ01000128">
    <property type="protein sequence ID" value="TDH58349.1"/>
    <property type="molecule type" value="Genomic_DNA"/>
</dbReference>
<feature type="domain" description="Response regulatory" evidence="3">
    <location>
        <begin position="43"/>
        <end position="161"/>
    </location>
</feature>
<dbReference type="PANTHER" id="PTHR44591">
    <property type="entry name" value="STRESS RESPONSE REGULATOR PROTEIN 1"/>
    <property type="match status" value="1"/>
</dbReference>
<dbReference type="InterPro" id="IPR050595">
    <property type="entry name" value="Bact_response_regulator"/>
</dbReference>
<organism evidence="4 5">
    <name type="scientific">Dankookia rubra</name>
    <dbReference type="NCBI Taxonomy" id="1442381"/>
    <lineage>
        <taxon>Bacteria</taxon>
        <taxon>Pseudomonadati</taxon>
        <taxon>Pseudomonadota</taxon>
        <taxon>Alphaproteobacteria</taxon>
        <taxon>Acetobacterales</taxon>
        <taxon>Roseomonadaceae</taxon>
        <taxon>Dankookia</taxon>
    </lineage>
</organism>
<dbReference type="GO" id="GO:0000160">
    <property type="term" value="P:phosphorelay signal transduction system"/>
    <property type="evidence" value="ECO:0007669"/>
    <property type="project" value="InterPro"/>
</dbReference>
<protein>
    <submittedName>
        <fullName evidence="4">Response regulator</fullName>
    </submittedName>
</protein>
<evidence type="ECO:0000256" key="2">
    <source>
        <dbReference type="PROSITE-ProRule" id="PRU00169"/>
    </source>
</evidence>
<comment type="caution">
    <text evidence="2">Lacks conserved residue(s) required for the propagation of feature annotation.</text>
</comment>
<name>A0A4R5Q774_9PROT</name>
<evidence type="ECO:0000313" key="5">
    <source>
        <dbReference type="Proteomes" id="UP000295096"/>
    </source>
</evidence>
<keyword evidence="1" id="KW-0597">Phosphoprotein</keyword>
<dbReference type="Gene3D" id="3.40.50.2300">
    <property type="match status" value="1"/>
</dbReference>
<dbReference type="OrthoDB" id="9784719at2"/>
<evidence type="ECO:0000259" key="3">
    <source>
        <dbReference type="PROSITE" id="PS50110"/>
    </source>
</evidence>
<dbReference type="InterPro" id="IPR011006">
    <property type="entry name" value="CheY-like_superfamily"/>
</dbReference>
<dbReference type="PROSITE" id="PS50110">
    <property type="entry name" value="RESPONSE_REGULATORY"/>
    <property type="match status" value="1"/>
</dbReference>
<gene>
    <name evidence="4" type="ORF">E2C06_33025</name>
</gene>
<reference evidence="4 5" key="1">
    <citation type="journal article" date="2016" name="J. Microbiol.">
        <title>Dankookia rubra gen. nov., sp. nov., an alphaproteobacterium isolated from sediment of a shallow stream.</title>
        <authorList>
            <person name="Kim W.H."/>
            <person name="Kim D.H."/>
            <person name="Kang K."/>
            <person name="Ahn T.Y."/>
        </authorList>
    </citation>
    <scope>NUCLEOTIDE SEQUENCE [LARGE SCALE GENOMIC DNA]</scope>
    <source>
        <strain evidence="4 5">JCM30602</strain>
    </source>
</reference>
<dbReference type="SUPFAM" id="SSF52172">
    <property type="entry name" value="CheY-like"/>
    <property type="match status" value="1"/>
</dbReference>
<accession>A0A4R5Q774</accession>
<evidence type="ECO:0000256" key="1">
    <source>
        <dbReference type="ARBA" id="ARBA00022553"/>
    </source>
</evidence>
<proteinExistence type="predicted"/>
<sequence length="192" mass="20449">MVETFFARMNSHVFRPFRCGVHENPHHASAGLGSQTRGGHRMDVLVVEDEPLVREVVTHMLREAGFRIAEAATADAALALAEGAAAANGPPPVVVTGLHLGSGPDGLALGREVLRRWPEVGMVYITCHPEALDGRLLGPREHYIVKPIAPETLLHAVRRLMPAWAPGWTPSWAGLGHAVAVALGAAVTPRGP</sequence>
<evidence type="ECO:0000313" key="4">
    <source>
        <dbReference type="EMBL" id="TDH58349.1"/>
    </source>
</evidence>
<dbReference type="PANTHER" id="PTHR44591:SF3">
    <property type="entry name" value="RESPONSE REGULATORY DOMAIN-CONTAINING PROTEIN"/>
    <property type="match status" value="1"/>
</dbReference>
<dbReference type="SMART" id="SM00448">
    <property type="entry name" value="REC"/>
    <property type="match status" value="1"/>
</dbReference>
<dbReference type="AlphaFoldDB" id="A0A4R5Q774"/>
<dbReference type="InterPro" id="IPR001789">
    <property type="entry name" value="Sig_transdc_resp-reg_receiver"/>
</dbReference>